<feature type="compositionally biased region" description="Basic residues" evidence="1">
    <location>
        <begin position="1"/>
        <end position="16"/>
    </location>
</feature>
<evidence type="ECO:0000256" key="1">
    <source>
        <dbReference type="SAM" id="MobiDB-lite"/>
    </source>
</evidence>
<protein>
    <submittedName>
        <fullName evidence="3">Uncharacterized protein</fullName>
    </submittedName>
</protein>
<comment type="caution">
    <text evidence="3">The sequence shown here is derived from an EMBL/GenBank/DDBJ whole genome shotgun (WGS) entry which is preliminary data.</text>
</comment>
<feature type="transmembrane region" description="Helical" evidence="2">
    <location>
        <begin position="42"/>
        <end position="62"/>
    </location>
</feature>
<dbReference type="EMBL" id="LKAM01000007">
    <property type="protein sequence ID" value="KUM47614.1"/>
    <property type="molecule type" value="Genomic_DNA"/>
</dbReference>
<name>A0A101LYB2_PICGL</name>
<keyword evidence="3" id="KW-0496">Mitochondrion</keyword>
<keyword evidence="2" id="KW-0472">Membrane</keyword>
<keyword evidence="2" id="KW-1133">Transmembrane helix</keyword>
<organism evidence="3">
    <name type="scientific">Picea glauca</name>
    <name type="common">White spruce</name>
    <name type="synonym">Pinus glauca</name>
    <dbReference type="NCBI Taxonomy" id="3330"/>
    <lineage>
        <taxon>Eukaryota</taxon>
        <taxon>Viridiplantae</taxon>
        <taxon>Streptophyta</taxon>
        <taxon>Embryophyta</taxon>
        <taxon>Tracheophyta</taxon>
        <taxon>Spermatophyta</taxon>
        <taxon>Pinopsida</taxon>
        <taxon>Pinidae</taxon>
        <taxon>Conifers I</taxon>
        <taxon>Pinales</taxon>
        <taxon>Pinaceae</taxon>
        <taxon>Picea</taxon>
    </lineage>
</organism>
<proteinExistence type="predicted"/>
<evidence type="ECO:0000313" key="3">
    <source>
        <dbReference type="EMBL" id="KUM47614.1"/>
    </source>
</evidence>
<dbReference type="AlphaFoldDB" id="A0A101LYB2"/>
<evidence type="ECO:0000256" key="2">
    <source>
        <dbReference type="SAM" id="Phobius"/>
    </source>
</evidence>
<reference evidence="3" key="1">
    <citation type="journal article" date="2015" name="Genome Biol. Evol.">
        <title>Organellar Genomes of White Spruce (Picea glauca): Assembly and Annotation.</title>
        <authorList>
            <person name="Jackman S.D."/>
            <person name="Warren R.L."/>
            <person name="Gibb E.A."/>
            <person name="Vandervalk B.P."/>
            <person name="Mohamadi H."/>
            <person name="Chu J."/>
            <person name="Raymond A."/>
            <person name="Pleasance S."/>
            <person name="Coope R."/>
            <person name="Wildung M.R."/>
            <person name="Ritland C.E."/>
            <person name="Bousquet J."/>
            <person name="Jones S.J."/>
            <person name="Bohlmann J."/>
            <person name="Birol I."/>
        </authorList>
    </citation>
    <scope>NUCLEOTIDE SEQUENCE [LARGE SCALE GENOMIC DNA]</scope>
    <source>
        <tissue evidence="3">Flushing bud</tissue>
    </source>
</reference>
<sequence length="104" mass="11553">MQRSHRGRGVGRHHGRSTNPSRADRQKLHYGRILCSATKSSILHSIPLTCLVSFLIILLSGLRSCDPYPLSYITYLLMVSVPRPHSPGLLSLVCPCFPSLLMLV</sequence>
<keyword evidence="2" id="KW-0812">Transmembrane</keyword>
<feature type="region of interest" description="Disordered" evidence="1">
    <location>
        <begin position="1"/>
        <end position="25"/>
    </location>
</feature>
<geneLocation type="mitochondrion" evidence="3"/>
<gene>
    <name evidence="3" type="ORF">ABT39_MTgene5800</name>
</gene>
<accession>A0A101LYB2</accession>